<accession>A0A5B0SJC3</accession>
<name>A0A5B0SJC3_PUCGR</name>
<keyword evidence="6" id="KW-1185">Reference proteome</keyword>
<dbReference type="EMBL" id="VSWC01000054">
    <property type="protein sequence ID" value="KAA1099688.1"/>
    <property type="molecule type" value="Genomic_DNA"/>
</dbReference>
<dbReference type="Proteomes" id="UP000324748">
    <property type="component" value="Unassembled WGS sequence"/>
</dbReference>
<feature type="chain" id="PRO_5033846550" evidence="1">
    <location>
        <begin position="24"/>
        <end position="259"/>
    </location>
</feature>
<keyword evidence="1" id="KW-0732">Signal</keyword>
<evidence type="ECO:0000313" key="6">
    <source>
        <dbReference type="Proteomes" id="UP000324748"/>
    </source>
</evidence>
<evidence type="ECO:0000313" key="2">
    <source>
        <dbReference type="EMBL" id="KAA1095349.1"/>
    </source>
</evidence>
<dbReference type="EMBL" id="VSWC01000002">
    <property type="protein sequence ID" value="KAA1117725.1"/>
    <property type="molecule type" value="Genomic_DNA"/>
</dbReference>
<feature type="signal peptide" evidence="1">
    <location>
        <begin position="1"/>
        <end position="23"/>
    </location>
</feature>
<dbReference type="EMBL" id="VDEP01000004">
    <property type="protein sequence ID" value="KAA1138051.1"/>
    <property type="molecule type" value="Genomic_DNA"/>
</dbReference>
<evidence type="ECO:0000313" key="5">
    <source>
        <dbReference type="EMBL" id="KAA1138051.1"/>
    </source>
</evidence>
<evidence type="ECO:0000313" key="4">
    <source>
        <dbReference type="EMBL" id="KAA1117725.1"/>
    </source>
</evidence>
<sequence length="259" mass="29427">MVAYYNHFVLSALIAFLAGESLAIECDSRLIPHRPVRKAECMRAISQIVYNSDNTLDTTSKRVDYTFGECNVSIYNDLGIEITKAQVEHRFNKILDKCRYDAGGNDFHDNDPVFFYIGNRAIGRFQSWDSDFPTRLPTCAVEDNAPALYQDDCIKAFSDIATDTTGRILTDDYKQTDQVEKTYKSCTINVYTYDFSKLDVTKPELEDDFVKTLQYCSNKCGVIRIVGGTHGPNGRVYLSFKHAQSQDSCSIYRSPLRTQ</sequence>
<dbReference type="EMBL" id="VDEP01000372">
    <property type="protein sequence ID" value="KAA1095349.1"/>
    <property type="molecule type" value="Genomic_DNA"/>
</dbReference>
<reference evidence="6 7" key="1">
    <citation type="submission" date="2019-05" db="EMBL/GenBank/DDBJ databases">
        <title>Emergence of the Ug99 lineage of the wheat stem rust pathogen through somatic hybridization.</title>
        <authorList>
            <person name="Li F."/>
            <person name="Upadhyaya N.M."/>
            <person name="Sperschneider J."/>
            <person name="Matny O."/>
            <person name="Nguyen-Phuc H."/>
            <person name="Mago R."/>
            <person name="Raley C."/>
            <person name="Miller M.E."/>
            <person name="Silverstein K.A.T."/>
            <person name="Henningsen E."/>
            <person name="Hirsch C.D."/>
            <person name="Visser B."/>
            <person name="Pretorius Z.A."/>
            <person name="Steffenson B.J."/>
            <person name="Schwessinger B."/>
            <person name="Dodds P.N."/>
            <person name="Figueroa M."/>
        </authorList>
    </citation>
    <scope>NUCLEOTIDE SEQUENCE [LARGE SCALE GENOMIC DNA]</scope>
    <source>
        <strain evidence="3">21-0</strain>
        <strain evidence="5 7">Ug99</strain>
    </source>
</reference>
<dbReference type="OrthoDB" id="2495150at2759"/>
<protein>
    <submittedName>
        <fullName evidence="5">Uncharacterized protein</fullName>
    </submittedName>
</protein>
<evidence type="ECO:0000313" key="7">
    <source>
        <dbReference type="Proteomes" id="UP000325313"/>
    </source>
</evidence>
<gene>
    <name evidence="3" type="ORF">PGT21_017175</name>
    <name evidence="4" type="ORF">PGT21_021283</name>
    <name evidence="2" type="ORF">PGTUg99_024567</name>
    <name evidence="5" type="ORF">PGTUg99_026540</name>
</gene>
<organism evidence="5 7">
    <name type="scientific">Puccinia graminis f. sp. tritici</name>
    <dbReference type="NCBI Taxonomy" id="56615"/>
    <lineage>
        <taxon>Eukaryota</taxon>
        <taxon>Fungi</taxon>
        <taxon>Dikarya</taxon>
        <taxon>Basidiomycota</taxon>
        <taxon>Pucciniomycotina</taxon>
        <taxon>Pucciniomycetes</taxon>
        <taxon>Pucciniales</taxon>
        <taxon>Pucciniaceae</taxon>
        <taxon>Puccinia</taxon>
    </lineage>
</organism>
<evidence type="ECO:0000256" key="1">
    <source>
        <dbReference type="SAM" id="SignalP"/>
    </source>
</evidence>
<dbReference type="AlphaFoldDB" id="A0A5B0SJC3"/>
<evidence type="ECO:0000313" key="3">
    <source>
        <dbReference type="EMBL" id="KAA1099688.1"/>
    </source>
</evidence>
<comment type="caution">
    <text evidence="5">The sequence shown here is derived from an EMBL/GenBank/DDBJ whole genome shotgun (WGS) entry which is preliminary data.</text>
</comment>
<proteinExistence type="predicted"/>
<dbReference type="Proteomes" id="UP000325313">
    <property type="component" value="Unassembled WGS sequence"/>
</dbReference>